<feature type="domain" description="Rapamycin-insensitive companion of mTOR middle" evidence="3">
    <location>
        <begin position="796"/>
        <end position="1069"/>
    </location>
</feature>
<feature type="compositionally biased region" description="Polar residues" evidence="2">
    <location>
        <begin position="258"/>
        <end position="273"/>
    </location>
</feature>
<dbReference type="GO" id="GO:0038203">
    <property type="term" value="P:TORC2 signaling"/>
    <property type="evidence" value="ECO:0007669"/>
    <property type="project" value="TreeGrafter"/>
</dbReference>
<accession>A0A9P0VYU5</accession>
<evidence type="ECO:0000259" key="4">
    <source>
        <dbReference type="SMART" id="SM01308"/>
    </source>
</evidence>
<name>A0A9P0VYU5_9ASCO</name>
<dbReference type="SUPFAM" id="SSF48371">
    <property type="entry name" value="ARM repeat"/>
    <property type="match status" value="1"/>
</dbReference>
<evidence type="ECO:0000259" key="3">
    <source>
        <dbReference type="SMART" id="SM01307"/>
    </source>
</evidence>
<evidence type="ECO:0008006" key="8">
    <source>
        <dbReference type="Google" id="ProtNLM"/>
    </source>
</evidence>
<proteinExistence type="inferred from homology"/>
<feature type="domain" description="Rapamycin-insensitive companion of mTOR" evidence="5">
    <location>
        <begin position="1281"/>
        <end position="1360"/>
    </location>
</feature>
<dbReference type="Pfam" id="PF14663">
    <property type="entry name" value="RasGEF_N_2"/>
    <property type="match status" value="1"/>
</dbReference>
<feature type="region of interest" description="Disordered" evidence="2">
    <location>
        <begin position="105"/>
        <end position="157"/>
    </location>
</feature>
<reference evidence="6" key="1">
    <citation type="submission" date="2022-03" db="EMBL/GenBank/DDBJ databases">
        <authorList>
            <person name="Legras J.-L."/>
            <person name="Devillers H."/>
            <person name="Grondin C."/>
        </authorList>
    </citation>
    <scope>NUCLEOTIDE SEQUENCE</scope>
    <source>
        <strain evidence="6">CLIB 1423</strain>
    </source>
</reference>
<dbReference type="SMART" id="SM01308">
    <property type="entry name" value="RICTOR_N"/>
    <property type="match status" value="1"/>
</dbReference>
<feature type="compositionally biased region" description="Polar residues" evidence="2">
    <location>
        <begin position="130"/>
        <end position="157"/>
    </location>
</feature>
<dbReference type="GO" id="GO:0031932">
    <property type="term" value="C:TORC2 complex"/>
    <property type="evidence" value="ECO:0007669"/>
    <property type="project" value="InterPro"/>
</dbReference>
<dbReference type="Proteomes" id="UP000837801">
    <property type="component" value="Unassembled WGS sequence"/>
</dbReference>
<dbReference type="SMART" id="SM01303">
    <property type="entry name" value="RasGEF_N_2"/>
    <property type="match status" value="1"/>
</dbReference>
<evidence type="ECO:0000313" key="6">
    <source>
        <dbReference type="EMBL" id="CAH2352898.1"/>
    </source>
</evidence>
<dbReference type="EMBL" id="CAKXYY010000008">
    <property type="protein sequence ID" value="CAH2352898.1"/>
    <property type="molecule type" value="Genomic_DNA"/>
</dbReference>
<evidence type="ECO:0000256" key="2">
    <source>
        <dbReference type="SAM" id="MobiDB-lite"/>
    </source>
</evidence>
<protein>
    <recommendedName>
        <fullName evidence="8">REM-1 domain-containing protein</fullName>
    </recommendedName>
</protein>
<dbReference type="InterPro" id="IPR029452">
    <property type="entry name" value="RICTOR_V"/>
</dbReference>
<dbReference type="SMART" id="SM01310">
    <property type="entry name" value="RICTOR_V"/>
    <property type="match status" value="1"/>
</dbReference>
<dbReference type="OrthoDB" id="271111at2759"/>
<dbReference type="Pfam" id="PF14664">
    <property type="entry name" value="RICTOR_N"/>
    <property type="match status" value="1"/>
</dbReference>
<gene>
    <name evidence="6" type="ORF">CLIB1423_08S03664</name>
</gene>
<dbReference type="Pfam" id="PF14666">
    <property type="entry name" value="RICTOR_M"/>
    <property type="match status" value="1"/>
</dbReference>
<dbReference type="PANTHER" id="PTHR13298:SF11">
    <property type="entry name" value="RAPAMYCIN-INSENSITIVE COMPANION OF MTOR"/>
    <property type="match status" value="1"/>
</dbReference>
<organism evidence="6 7">
    <name type="scientific">[Candida] railenensis</name>
    <dbReference type="NCBI Taxonomy" id="45579"/>
    <lineage>
        <taxon>Eukaryota</taxon>
        <taxon>Fungi</taxon>
        <taxon>Dikarya</taxon>
        <taxon>Ascomycota</taxon>
        <taxon>Saccharomycotina</taxon>
        <taxon>Pichiomycetes</taxon>
        <taxon>Debaryomycetaceae</taxon>
        <taxon>Kurtzmaniella</taxon>
    </lineage>
</organism>
<dbReference type="InterPro" id="IPR028267">
    <property type="entry name" value="Pianissimo_N"/>
</dbReference>
<dbReference type="Pfam" id="PF14668">
    <property type="entry name" value="RICTOR_V"/>
    <property type="match status" value="1"/>
</dbReference>
<evidence type="ECO:0000256" key="1">
    <source>
        <dbReference type="ARBA" id="ARBA00008878"/>
    </source>
</evidence>
<dbReference type="InterPro" id="IPR029451">
    <property type="entry name" value="RICTOR_M"/>
</dbReference>
<dbReference type="InterPro" id="IPR016024">
    <property type="entry name" value="ARM-type_fold"/>
</dbReference>
<evidence type="ECO:0000313" key="7">
    <source>
        <dbReference type="Proteomes" id="UP000837801"/>
    </source>
</evidence>
<comment type="caution">
    <text evidence="6">The sequence shown here is derived from an EMBL/GenBank/DDBJ whole genome shotgun (WGS) entry which is preliminary data.</text>
</comment>
<dbReference type="SMART" id="SM01307">
    <property type="entry name" value="RICTOR_M"/>
    <property type="match status" value="1"/>
</dbReference>
<dbReference type="InterPro" id="IPR028268">
    <property type="entry name" value="Pianissimo_fam"/>
</dbReference>
<dbReference type="InterPro" id="IPR029453">
    <property type="entry name" value="Rictor_IV"/>
</dbReference>
<feature type="region of interest" description="Disordered" evidence="2">
    <location>
        <begin position="243"/>
        <end position="273"/>
    </location>
</feature>
<dbReference type="PANTHER" id="PTHR13298">
    <property type="entry name" value="CYTOSOLIC REGULATOR PIANISSIMO"/>
    <property type="match status" value="1"/>
</dbReference>
<evidence type="ECO:0000259" key="5">
    <source>
        <dbReference type="SMART" id="SM01310"/>
    </source>
</evidence>
<sequence length="1549" mass="176589">MAGVNRFRSVSLTQQLPITSVKNSKSDSFNNSVDELVAFLGSLQSIKREIDRELLQATTKRDNGKAESDSVYTHNLKIRLKEVNASIGQLEKRLKVLYQVNQSSDQTAIPPVSTPSPSSQEKPEIIVPVRSSQKTSEQSSPIVSRSRSNTASTFSSGENAIHSIDSIKFTNVPVQQQQQHLQLQQQHPQYQPQILQQQHQLQFQAPQQQQQQLPNVYSSTFTSNSLQSPSPFLRRINSSNSVTGTTAAEPFPVPPSIPNLTSGNSPSSKHSSLENLHYTRNRNISGDSPIADEKFHEGYESSPTWLLSDILQSLSANKDHDEYFLVSRGNDLVMLFSQYPKLKKDLVLKTFISKILFMLCHQVSEVRATGYRIARYIISDYDSLTNLVQSKILIFIIITMSRLNCDVEKEQALKLVREFINIPKGANNLSIGVIKSILAIIENEDSDPNVDDEQKLQCFKNVCIETILEIALIKTELVFLSGGFSVLFQTIKDGPSDLAMNCILCFSQILDSRDTRVFLRDGFDLSGLITIFSDIETEEPSPSTLNDTERKLNNDIVQSQQLNSSNHSKSDVKSIHKLRRAAFLVCLFLKNWNGIMAFAQQDFQSWRVLVSTLTRPHNKIRDVVLDIFFDILRIKPLPWVKNSPIGETLMKFQKVSGYSSGSFTKYSELESNTLEYSIINHYIGLLLDILVNKCNIMHILSSVIEENLNPETTKKATELSKNIYMLSYSLFPKELLNSKSLLPNDYVSIGTNITTNTMIVSDHTDSFTPTFVSSRDKLNDIRKHMHNMAIDSRYNMEESDLKDKIARSKVLTVKEYEEWNWTQLSEIIQGPLRNPKKFEDIVKNVPKFLKRIMSFYRPFKFRFCNTMIKPTSSKKLKGDNIPSTHIYVTVGCQLFEALLSTDEGIKYLSSNKILAQLSETFAQVDPFSGIEAKEPILSRKRLRRTLSYGYIDFVGTLSKDARGLKILNQWQFFTMFHHILEGSVLNIGKITDKLKKKSLANANASNDADINDSSYNYNHSQFLIILLLSKLDFTIDSPLRIILSKALSICTLEIKIFIIETVLIDKLIKVPECEKWVIKMLVQRLYDTNEVIRTLVIDTLYTFCNISVDNLKYVISLKPSIGILKKSTEGNRGIHKGESIIMLFLSTSQGFKYLDDIGYIDQEFSECVDRKNKEYAIKVSFKLEETLFPYILRSKNWVTNRNTKGDLGNEIEPMPMHFFSHLLQTEEGLLYFQQYQNKQYLDNLISDTNLIKIEIESRYNGVDAPLQLDDESLLNQVQSMLFTLKENLWILGNIAGSKYGIQLLDPEYSRTLSVPIIPIIIDLVSNFPFWHVRGVALYQLGRIASTVEGTEILDELNWISTFDRFDKPKSICFPNGENRLKNMFNVEVTNPYKDIKYYTIFGVDGSTNVTEGGVGDGAMNLYRNNNGGMVGYVDGLDDYELFDQSVAVNDNNIDSTYLSEEDIQKYQNRVLTLIIYLSAILGRIERKATKELVSLKQSFPELFASPSFFSKVIKLIDKGKYKLRVRRIVFNMFLDSRILENLVKKHKKR</sequence>
<keyword evidence="7" id="KW-1185">Reference proteome</keyword>
<feature type="domain" description="Rapamycin-insensitive companion of mTOR N-terminal" evidence="4">
    <location>
        <begin position="326"/>
        <end position="732"/>
    </location>
</feature>
<comment type="similarity">
    <text evidence="1">Belongs to the RICTOR family.</text>
</comment>